<feature type="domain" description="OBG-type G" evidence="5">
    <location>
        <begin position="201"/>
        <end position="366"/>
    </location>
</feature>
<evidence type="ECO:0000256" key="3">
    <source>
        <dbReference type="ARBA" id="ARBA00022741"/>
    </source>
</evidence>
<dbReference type="GO" id="GO:0003924">
    <property type="term" value="F:GTPase activity"/>
    <property type="evidence" value="ECO:0007669"/>
    <property type="project" value="InterPro"/>
</dbReference>
<dbReference type="CDD" id="cd01898">
    <property type="entry name" value="Obg"/>
    <property type="match status" value="1"/>
</dbReference>
<dbReference type="GO" id="GO:0005525">
    <property type="term" value="F:GTP binding"/>
    <property type="evidence" value="ECO:0007669"/>
    <property type="project" value="UniProtKB-KW"/>
</dbReference>
<dbReference type="Proteomes" id="UP000494206">
    <property type="component" value="Unassembled WGS sequence"/>
</dbReference>
<dbReference type="GO" id="GO:0000287">
    <property type="term" value="F:magnesium ion binding"/>
    <property type="evidence" value="ECO:0007669"/>
    <property type="project" value="InterPro"/>
</dbReference>
<dbReference type="InterPro" id="IPR005225">
    <property type="entry name" value="Small_GTP-bd"/>
</dbReference>
<dbReference type="InterPro" id="IPR031167">
    <property type="entry name" value="G_OBG"/>
</dbReference>
<dbReference type="PANTHER" id="PTHR11702:SF31">
    <property type="entry name" value="MITOCHONDRIAL RIBOSOME-ASSOCIATED GTPASE 2"/>
    <property type="match status" value="1"/>
</dbReference>
<name>A0A8S1FAE4_9PELO</name>
<dbReference type="NCBIfam" id="TIGR00231">
    <property type="entry name" value="small_GTP"/>
    <property type="match status" value="1"/>
</dbReference>
<keyword evidence="4" id="KW-0342">GTP-binding</keyword>
<evidence type="ECO:0008006" key="9">
    <source>
        <dbReference type="Google" id="ProtNLM"/>
    </source>
</evidence>
<protein>
    <recommendedName>
        <fullName evidence="9">OBG-type G domain-containing protein</fullName>
    </recommendedName>
</protein>
<dbReference type="GO" id="GO:0005739">
    <property type="term" value="C:mitochondrion"/>
    <property type="evidence" value="ECO:0007669"/>
    <property type="project" value="TreeGrafter"/>
</dbReference>
<dbReference type="InterPro" id="IPR014100">
    <property type="entry name" value="GTP-bd_Obg/CgtA"/>
</dbReference>
<keyword evidence="3" id="KW-0547">Nucleotide-binding</keyword>
<dbReference type="OrthoDB" id="347018at2759"/>
<dbReference type="Gene3D" id="2.70.210.12">
    <property type="entry name" value="GTP1/OBG domain"/>
    <property type="match status" value="1"/>
</dbReference>
<dbReference type="Pfam" id="PF01018">
    <property type="entry name" value="GTP1_OBG"/>
    <property type="match status" value="1"/>
</dbReference>
<dbReference type="InterPro" id="IPR006169">
    <property type="entry name" value="GTP1_OBG_dom"/>
</dbReference>
<organism evidence="7 8">
    <name type="scientific">Caenorhabditis bovis</name>
    <dbReference type="NCBI Taxonomy" id="2654633"/>
    <lineage>
        <taxon>Eukaryota</taxon>
        <taxon>Metazoa</taxon>
        <taxon>Ecdysozoa</taxon>
        <taxon>Nematoda</taxon>
        <taxon>Chromadorea</taxon>
        <taxon>Rhabditida</taxon>
        <taxon>Rhabditina</taxon>
        <taxon>Rhabditomorpha</taxon>
        <taxon>Rhabditoidea</taxon>
        <taxon>Rhabditidae</taxon>
        <taxon>Peloderinae</taxon>
        <taxon>Caenorhabditis</taxon>
    </lineage>
</organism>
<evidence type="ECO:0000259" key="5">
    <source>
        <dbReference type="PROSITE" id="PS51710"/>
    </source>
</evidence>
<feature type="domain" description="Obg" evidence="6">
    <location>
        <begin position="46"/>
        <end position="200"/>
    </location>
</feature>
<reference evidence="7 8" key="1">
    <citation type="submission" date="2020-04" db="EMBL/GenBank/DDBJ databases">
        <authorList>
            <person name="Laetsch R D."/>
            <person name="Stevens L."/>
            <person name="Kumar S."/>
            <person name="Blaxter L. M."/>
        </authorList>
    </citation>
    <scope>NUCLEOTIDE SEQUENCE [LARGE SCALE GENOMIC DNA]</scope>
</reference>
<dbReference type="PIRSF" id="PIRSF002401">
    <property type="entry name" value="GTP_bd_Obg/CgtA"/>
    <property type="match status" value="1"/>
</dbReference>
<comment type="caution">
    <text evidence="7">The sequence shown here is derived from an EMBL/GenBank/DDBJ whole genome shotgun (WGS) entry which is preliminary data.</text>
</comment>
<dbReference type="PROSITE" id="PS51710">
    <property type="entry name" value="G_OBG"/>
    <property type="match status" value="1"/>
</dbReference>
<dbReference type="SUPFAM" id="SSF52540">
    <property type="entry name" value="P-loop containing nucleoside triphosphate hydrolases"/>
    <property type="match status" value="1"/>
</dbReference>
<dbReference type="InterPro" id="IPR045086">
    <property type="entry name" value="OBG_GTPase"/>
</dbReference>
<comment type="similarity">
    <text evidence="1">Belongs to the TRAFAC class OBG-HflX-like GTPase superfamily. OBG GTPase family.</text>
</comment>
<dbReference type="NCBIfam" id="TIGR02729">
    <property type="entry name" value="Obg_CgtA"/>
    <property type="match status" value="1"/>
</dbReference>
<evidence type="ECO:0000256" key="1">
    <source>
        <dbReference type="ARBA" id="ARBA00007699"/>
    </source>
</evidence>
<evidence type="ECO:0000256" key="2">
    <source>
        <dbReference type="ARBA" id="ARBA00022517"/>
    </source>
</evidence>
<dbReference type="PANTHER" id="PTHR11702">
    <property type="entry name" value="DEVELOPMENTALLY REGULATED GTP-BINDING PROTEIN-RELATED"/>
    <property type="match status" value="1"/>
</dbReference>
<dbReference type="AlphaFoldDB" id="A0A8S1FAE4"/>
<proteinExistence type="inferred from homology"/>
<dbReference type="SUPFAM" id="SSF82051">
    <property type="entry name" value="Obg GTP-binding protein N-terminal domain"/>
    <property type="match status" value="1"/>
</dbReference>
<sequence>MLKHIPRLNLFSVASSSSTAPATSWAEISKRPILEPKKAKSETEATSFVDYRRVRCIAGNGGNGMVSFFRGYRKPFGGPDGGDGGHGGHVIFRAKKNVKDLSAINSICRAQNGEFGHSKSCHGKSAEHKEILVPIGTVFKCDGDVVYEVNKEDDIFIAARGGIGGKGNQFYVSNEVRKPVKAEFGGQGEEMVYDVEMRVMATAGLVGFPNAGKSSLLRAISRAKPKVAAYPFTTLRPHIGVVFYEDFEQISVADIPGLIEDAHLNRGLGVSFLKHIERCRFLWYVLDYSEGNLKEQYEMLKFELEGYKPGLSDRASTIIVNKIDLAEQKKDDSIQKLFSDLPVFTISAQQRIGLEPLLIHLRDQYDSNNDEQ</sequence>
<keyword evidence="8" id="KW-1185">Reference proteome</keyword>
<evidence type="ECO:0000256" key="4">
    <source>
        <dbReference type="ARBA" id="ARBA00023134"/>
    </source>
</evidence>
<gene>
    <name evidence="7" type="ORF">CBOVIS_LOCUS10310</name>
</gene>
<dbReference type="FunFam" id="2.70.210.12:FF:000001">
    <property type="entry name" value="GTPase Obg"/>
    <property type="match status" value="1"/>
</dbReference>
<dbReference type="PRINTS" id="PR00326">
    <property type="entry name" value="GTP1OBG"/>
</dbReference>
<dbReference type="InterPro" id="IPR027417">
    <property type="entry name" value="P-loop_NTPase"/>
</dbReference>
<evidence type="ECO:0000313" key="7">
    <source>
        <dbReference type="EMBL" id="CAB3408536.1"/>
    </source>
</evidence>
<evidence type="ECO:0000313" key="8">
    <source>
        <dbReference type="Proteomes" id="UP000494206"/>
    </source>
</evidence>
<dbReference type="EMBL" id="CADEPM010000007">
    <property type="protein sequence ID" value="CAB3408536.1"/>
    <property type="molecule type" value="Genomic_DNA"/>
</dbReference>
<dbReference type="Pfam" id="PF01926">
    <property type="entry name" value="MMR_HSR1"/>
    <property type="match status" value="1"/>
</dbReference>
<dbReference type="GO" id="GO:0042254">
    <property type="term" value="P:ribosome biogenesis"/>
    <property type="evidence" value="ECO:0007669"/>
    <property type="project" value="UniProtKB-UniRule"/>
</dbReference>
<dbReference type="InterPro" id="IPR006073">
    <property type="entry name" value="GTP-bd"/>
</dbReference>
<keyword evidence="2" id="KW-0690">Ribosome biogenesis</keyword>
<dbReference type="PROSITE" id="PS51883">
    <property type="entry name" value="OBG"/>
    <property type="match status" value="1"/>
</dbReference>
<accession>A0A8S1FAE4</accession>
<dbReference type="NCBIfam" id="NF008956">
    <property type="entry name" value="PRK12299.1"/>
    <property type="match status" value="1"/>
</dbReference>
<evidence type="ECO:0000259" key="6">
    <source>
        <dbReference type="PROSITE" id="PS51883"/>
    </source>
</evidence>
<dbReference type="InterPro" id="IPR036726">
    <property type="entry name" value="GTP1_OBG_dom_sf"/>
</dbReference>
<dbReference type="Gene3D" id="3.40.50.300">
    <property type="entry name" value="P-loop containing nucleotide triphosphate hydrolases"/>
    <property type="match status" value="1"/>
</dbReference>